<accession>A0A0V0HEF3</accession>
<sequence>MNLRAISSQQNLHNHFFSKLSLCARSFFMPRPPYSLLRITLSHLTRLYPFFSLLPCHRNTLLALLIFSLC</sequence>
<evidence type="ECO:0000313" key="1">
    <source>
        <dbReference type="EMBL" id="JAP18288.1"/>
    </source>
</evidence>
<proteinExistence type="predicted"/>
<dbReference type="AlphaFoldDB" id="A0A0V0HEF3"/>
<protein>
    <submittedName>
        <fullName evidence="1">Putative ovule protein</fullName>
    </submittedName>
</protein>
<dbReference type="EMBL" id="GEDG01021460">
    <property type="protein sequence ID" value="JAP18288.1"/>
    <property type="molecule type" value="Transcribed_RNA"/>
</dbReference>
<reference evidence="1" key="1">
    <citation type="submission" date="2015-12" db="EMBL/GenBank/DDBJ databases">
        <title>Gene expression during late stages of embryo sac development: a critical building block for successful pollen-pistil interactions.</title>
        <authorList>
            <person name="Liu Y."/>
            <person name="Joly V."/>
            <person name="Sabar M."/>
            <person name="Matton D.P."/>
        </authorList>
    </citation>
    <scope>NUCLEOTIDE SEQUENCE</scope>
</reference>
<organism evidence="1">
    <name type="scientific">Solanum chacoense</name>
    <name type="common">Chaco potato</name>
    <dbReference type="NCBI Taxonomy" id="4108"/>
    <lineage>
        <taxon>Eukaryota</taxon>
        <taxon>Viridiplantae</taxon>
        <taxon>Streptophyta</taxon>
        <taxon>Embryophyta</taxon>
        <taxon>Tracheophyta</taxon>
        <taxon>Spermatophyta</taxon>
        <taxon>Magnoliopsida</taxon>
        <taxon>eudicotyledons</taxon>
        <taxon>Gunneridae</taxon>
        <taxon>Pentapetalae</taxon>
        <taxon>asterids</taxon>
        <taxon>lamiids</taxon>
        <taxon>Solanales</taxon>
        <taxon>Solanaceae</taxon>
        <taxon>Solanoideae</taxon>
        <taxon>Solaneae</taxon>
        <taxon>Solanum</taxon>
    </lineage>
</organism>
<name>A0A0V0HEF3_SOLCH</name>